<dbReference type="EMBL" id="FOMB01000005">
    <property type="protein sequence ID" value="SFC45257.1"/>
    <property type="molecule type" value="Genomic_DNA"/>
</dbReference>
<dbReference type="AlphaFoldDB" id="A0A1I1J9K6"/>
<protein>
    <submittedName>
        <fullName evidence="1">Uncharacterized protein</fullName>
    </submittedName>
</protein>
<accession>A0A1I1J9K6</accession>
<organism evidence="1 2">
    <name type="scientific">Devosia psychrophila</name>
    <dbReference type="NCBI Taxonomy" id="728005"/>
    <lineage>
        <taxon>Bacteria</taxon>
        <taxon>Pseudomonadati</taxon>
        <taxon>Pseudomonadota</taxon>
        <taxon>Alphaproteobacteria</taxon>
        <taxon>Hyphomicrobiales</taxon>
        <taxon>Devosiaceae</taxon>
        <taxon>Devosia</taxon>
    </lineage>
</organism>
<evidence type="ECO:0000313" key="1">
    <source>
        <dbReference type="EMBL" id="SFC45257.1"/>
    </source>
</evidence>
<reference evidence="1 2" key="1">
    <citation type="submission" date="2016-10" db="EMBL/GenBank/DDBJ databases">
        <authorList>
            <person name="de Groot N.N."/>
        </authorList>
    </citation>
    <scope>NUCLEOTIDE SEQUENCE [LARGE SCALE GENOMIC DNA]</scope>
    <source>
        <strain evidence="1 2">CGMCC 1.10210</strain>
    </source>
</reference>
<gene>
    <name evidence="1" type="ORF">SAMN04488059_105122</name>
</gene>
<proteinExistence type="predicted"/>
<dbReference type="Proteomes" id="UP000182258">
    <property type="component" value="Unassembled WGS sequence"/>
</dbReference>
<evidence type="ECO:0000313" key="2">
    <source>
        <dbReference type="Proteomes" id="UP000182258"/>
    </source>
</evidence>
<name>A0A1I1J9K6_9HYPH</name>
<sequence>MMPMSYLSPPFELDPVKVTGRHLPLEGGGWVGVSGATMIGSIL</sequence>